<sequence>MGFLTDHPYTAITVTIDQLVTDQFEEDDVAGIFDLIETIRLSPSGPTEAARAIRKKLKYGSVHNQLRALTILDSLIENGGKRFQTQFADEPLLERMRILATDQLTDPDVKKKISGLFVQWATAYKDTAGMTQVAQLYKQLPLRKRAPPMKQPFVDPDEDMEDDHEHERETQASPPPKPSRSGEGNRRRSPEEIRADRAREKKLEEEQRELAREREGRESSASGSGSASVSRSGSLSRADGKSKSRPKVKQFDLAKEKPMLLQTLAEAGTAATNLSNSLKLINRERELATDNIKATEYFNRCRQLRRMVLRYIQNIESEDYIGALIHANEELVAALQLYDQMSHPIEHDSDSEDYDSESESESDSGAAPRRTKSPDAGRRSVSVTSPRKASTSHRRTPSVGHDAPPKPVRPTAESLAHKRKPPPIPVKNPILQEFKAKMVISNPENEEDDNPFGDANKIETPSAEKSQMTWKEI</sequence>
<name>A0A1E3Q084_LIPST</name>
<feature type="region of interest" description="Disordered" evidence="3">
    <location>
        <begin position="441"/>
        <end position="473"/>
    </location>
</feature>
<evidence type="ECO:0000256" key="2">
    <source>
        <dbReference type="ARBA" id="ARBA00022927"/>
    </source>
</evidence>
<dbReference type="Gene3D" id="1.25.40.90">
    <property type="match status" value="1"/>
</dbReference>
<gene>
    <name evidence="6" type="ORF">LIPSTDRAFT_73711</name>
</gene>
<keyword evidence="1" id="KW-0813">Transport</keyword>
<feature type="compositionally biased region" description="Low complexity" evidence="3">
    <location>
        <begin position="219"/>
        <end position="237"/>
    </location>
</feature>
<dbReference type="GO" id="GO:0051666">
    <property type="term" value="P:actin cortical patch localization"/>
    <property type="evidence" value="ECO:0007669"/>
    <property type="project" value="TreeGrafter"/>
</dbReference>
<dbReference type="InterPro" id="IPR038425">
    <property type="entry name" value="GAT_sf"/>
</dbReference>
<dbReference type="InterPro" id="IPR044103">
    <property type="entry name" value="GAT_LSB5"/>
</dbReference>
<dbReference type="GO" id="GO:0015031">
    <property type="term" value="P:protein transport"/>
    <property type="evidence" value="ECO:0007669"/>
    <property type="project" value="UniProtKB-KW"/>
</dbReference>
<dbReference type="SMART" id="SM00288">
    <property type="entry name" value="VHS"/>
    <property type="match status" value="1"/>
</dbReference>
<evidence type="ECO:0000256" key="1">
    <source>
        <dbReference type="ARBA" id="ARBA00022448"/>
    </source>
</evidence>
<dbReference type="GO" id="GO:0007034">
    <property type="term" value="P:vacuolar transport"/>
    <property type="evidence" value="ECO:0007669"/>
    <property type="project" value="UniProtKB-ARBA"/>
</dbReference>
<dbReference type="EMBL" id="KV454298">
    <property type="protein sequence ID" value="ODQ71099.1"/>
    <property type="molecule type" value="Genomic_DNA"/>
</dbReference>
<dbReference type="InterPro" id="IPR045007">
    <property type="entry name" value="LSB5"/>
</dbReference>
<dbReference type="GO" id="GO:0043130">
    <property type="term" value="F:ubiquitin binding"/>
    <property type="evidence" value="ECO:0007669"/>
    <property type="project" value="InterPro"/>
</dbReference>
<accession>A0A1E3Q084</accession>
<dbReference type="Pfam" id="PF00790">
    <property type="entry name" value="VHS"/>
    <property type="match status" value="1"/>
</dbReference>
<protein>
    <recommendedName>
        <fullName evidence="8">VHS domain-containing protein</fullName>
    </recommendedName>
</protein>
<dbReference type="PROSITE" id="PS50909">
    <property type="entry name" value="GAT"/>
    <property type="match status" value="1"/>
</dbReference>
<feature type="domain" description="GAT" evidence="5">
    <location>
        <begin position="255"/>
        <end position="343"/>
    </location>
</feature>
<dbReference type="Gene3D" id="1.20.58.160">
    <property type="match status" value="1"/>
</dbReference>
<feature type="domain" description="VHS" evidence="4">
    <location>
        <begin position="19"/>
        <end position="148"/>
    </location>
</feature>
<dbReference type="CDD" id="cd14232">
    <property type="entry name" value="GAT_LSB5"/>
    <property type="match status" value="1"/>
</dbReference>
<dbReference type="PROSITE" id="PS50179">
    <property type="entry name" value="VHS"/>
    <property type="match status" value="1"/>
</dbReference>
<dbReference type="PANTHER" id="PTHR47789">
    <property type="entry name" value="LAS SEVENTEEN-BINDING PROTEIN 5"/>
    <property type="match status" value="1"/>
</dbReference>
<reference evidence="6 7" key="1">
    <citation type="journal article" date="2016" name="Proc. Natl. Acad. Sci. U.S.A.">
        <title>Comparative genomics of biotechnologically important yeasts.</title>
        <authorList>
            <person name="Riley R."/>
            <person name="Haridas S."/>
            <person name="Wolfe K.H."/>
            <person name="Lopes M.R."/>
            <person name="Hittinger C.T."/>
            <person name="Goeker M."/>
            <person name="Salamov A.A."/>
            <person name="Wisecaver J.H."/>
            <person name="Long T.M."/>
            <person name="Calvey C.H."/>
            <person name="Aerts A.L."/>
            <person name="Barry K.W."/>
            <person name="Choi C."/>
            <person name="Clum A."/>
            <person name="Coughlan A.Y."/>
            <person name="Deshpande S."/>
            <person name="Douglass A.P."/>
            <person name="Hanson S.J."/>
            <person name="Klenk H.-P."/>
            <person name="LaButti K.M."/>
            <person name="Lapidus A."/>
            <person name="Lindquist E.A."/>
            <person name="Lipzen A.M."/>
            <person name="Meier-Kolthoff J.P."/>
            <person name="Ohm R.A."/>
            <person name="Otillar R.P."/>
            <person name="Pangilinan J.L."/>
            <person name="Peng Y."/>
            <person name="Rokas A."/>
            <person name="Rosa C.A."/>
            <person name="Scheuner C."/>
            <person name="Sibirny A.A."/>
            <person name="Slot J.C."/>
            <person name="Stielow J.B."/>
            <person name="Sun H."/>
            <person name="Kurtzman C.P."/>
            <person name="Blackwell M."/>
            <person name="Grigoriev I.V."/>
            <person name="Jeffries T.W."/>
        </authorList>
    </citation>
    <scope>NUCLEOTIDE SEQUENCE [LARGE SCALE GENOMIC DNA]</scope>
    <source>
        <strain evidence="6 7">NRRL Y-11557</strain>
    </source>
</reference>
<feature type="compositionally biased region" description="Acidic residues" evidence="3">
    <location>
        <begin position="349"/>
        <end position="362"/>
    </location>
</feature>
<evidence type="ECO:0000256" key="3">
    <source>
        <dbReference type="SAM" id="MobiDB-lite"/>
    </source>
</evidence>
<dbReference type="InterPro" id="IPR008942">
    <property type="entry name" value="ENTH_VHS"/>
</dbReference>
<dbReference type="OrthoDB" id="10068368at2759"/>
<feature type="region of interest" description="Disordered" evidence="3">
    <location>
        <begin position="147"/>
        <end position="254"/>
    </location>
</feature>
<feature type="compositionally biased region" description="Polar residues" evidence="3">
    <location>
        <begin position="463"/>
        <end position="473"/>
    </location>
</feature>
<dbReference type="Proteomes" id="UP000094385">
    <property type="component" value="Unassembled WGS sequence"/>
</dbReference>
<evidence type="ECO:0000259" key="4">
    <source>
        <dbReference type="PROSITE" id="PS50179"/>
    </source>
</evidence>
<evidence type="ECO:0000259" key="5">
    <source>
        <dbReference type="PROSITE" id="PS50909"/>
    </source>
</evidence>
<dbReference type="STRING" id="675824.A0A1E3Q084"/>
<dbReference type="SUPFAM" id="SSF89009">
    <property type="entry name" value="GAT-like domain"/>
    <property type="match status" value="1"/>
</dbReference>
<feature type="region of interest" description="Disordered" evidence="3">
    <location>
        <begin position="345"/>
        <end position="429"/>
    </location>
</feature>
<keyword evidence="7" id="KW-1185">Reference proteome</keyword>
<dbReference type="GO" id="GO:0030479">
    <property type="term" value="C:actin cortical patch"/>
    <property type="evidence" value="ECO:0007669"/>
    <property type="project" value="TreeGrafter"/>
</dbReference>
<proteinExistence type="predicted"/>
<dbReference type="AlphaFoldDB" id="A0A1E3Q084"/>
<organism evidence="6 7">
    <name type="scientific">Lipomyces starkeyi NRRL Y-11557</name>
    <dbReference type="NCBI Taxonomy" id="675824"/>
    <lineage>
        <taxon>Eukaryota</taxon>
        <taxon>Fungi</taxon>
        <taxon>Dikarya</taxon>
        <taxon>Ascomycota</taxon>
        <taxon>Saccharomycotina</taxon>
        <taxon>Lipomycetes</taxon>
        <taxon>Lipomycetales</taxon>
        <taxon>Lipomycetaceae</taxon>
        <taxon>Lipomyces</taxon>
    </lineage>
</organism>
<feature type="compositionally biased region" description="Basic and acidic residues" evidence="3">
    <location>
        <begin position="183"/>
        <end position="218"/>
    </location>
</feature>
<evidence type="ECO:0008006" key="8">
    <source>
        <dbReference type="Google" id="ProtNLM"/>
    </source>
</evidence>
<evidence type="ECO:0000313" key="6">
    <source>
        <dbReference type="EMBL" id="ODQ71099.1"/>
    </source>
</evidence>
<evidence type="ECO:0000313" key="7">
    <source>
        <dbReference type="Proteomes" id="UP000094385"/>
    </source>
</evidence>
<dbReference type="GO" id="GO:0006897">
    <property type="term" value="P:endocytosis"/>
    <property type="evidence" value="ECO:0007669"/>
    <property type="project" value="InterPro"/>
</dbReference>
<dbReference type="GO" id="GO:0035091">
    <property type="term" value="F:phosphatidylinositol binding"/>
    <property type="evidence" value="ECO:0007669"/>
    <property type="project" value="InterPro"/>
</dbReference>
<dbReference type="CDD" id="cd16980">
    <property type="entry name" value="VHS_Lsb5"/>
    <property type="match status" value="1"/>
</dbReference>
<dbReference type="InterPro" id="IPR004152">
    <property type="entry name" value="GAT_dom"/>
</dbReference>
<dbReference type="GO" id="GO:0007015">
    <property type="term" value="P:actin filament organization"/>
    <property type="evidence" value="ECO:0007669"/>
    <property type="project" value="InterPro"/>
</dbReference>
<dbReference type="SUPFAM" id="SSF48464">
    <property type="entry name" value="ENTH/VHS domain"/>
    <property type="match status" value="1"/>
</dbReference>
<dbReference type="PANTHER" id="PTHR47789:SF1">
    <property type="entry name" value="LAS SEVENTEEN-BINDING PROTEIN 5"/>
    <property type="match status" value="1"/>
</dbReference>
<keyword evidence="2" id="KW-0653">Protein transport</keyword>
<dbReference type="InterPro" id="IPR002014">
    <property type="entry name" value="VHS_dom"/>
</dbReference>